<evidence type="ECO:0000313" key="2">
    <source>
        <dbReference type="EMBL" id="KAE8931388.1"/>
    </source>
</evidence>
<evidence type="ECO:0000313" key="5">
    <source>
        <dbReference type="EMBL" id="KAE9095430.1"/>
    </source>
</evidence>
<dbReference type="Proteomes" id="UP000486351">
    <property type="component" value="Unassembled WGS sequence"/>
</dbReference>
<evidence type="ECO:0000313" key="8">
    <source>
        <dbReference type="EMBL" id="KAE9211225.1"/>
    </source>
</evidence>
<protein>
    <submittedName>
        <fullName evidence="2">Uncharacterized protein</fullName>
    </submittedName>
</protein>
<evidence type="ECO:0000313" key="10">
    <source>
        <dbReference type="EMBL" id="KAE9296943.1"/>
    </source>
</evidence>
<evidence type="ECO:0000313" key="3">
    <source>
        <dbReference type="EMBL" id="KAE8995047.1"/>
    </source>
</evidence>
<dbReference type="Proteomes" id="UP000429523">
    <property type="component" value="Unassembled WGS sequence"/>
</dbReference>
<dbReference type="Proteomes" id="UP000441208">
    <property type="component" value="Unassembled WGS sequence"/>
</dbReference>
<evidence type="ECO:0000313" key="21">
    <source>
        <dbReference type="Proteomes" id="UP000488956"/>
    </source>
</evidence>
<reference evidence="12 13" key="1">
    <citation type="submission" date="2018-08" db="EMBL/GenBank/DDBJ databases">
        <title>Genomic investigation of the strawberry pathogen Phytophthora fragariae indicates pathogenicity is determined by transcriptional variation in three key races.</title>
        <authorList>
            <person name="Adams T.M."/>
            <person name="Armitage A.D."/>
            <person name="Sobczyk M.K."/>
            <person name="Bates H.J."/>
            <person name="Dunwell J.M."/>
            <person name="Nellist C.F."/>
            <person name="Harrison R.J."/>
        </authorList>
    </citation>
    <scope>NUCLEOTIDE SEQUENCE [LARGE SCALE GENOMIC DNA]</scope>
    <source>
        <strain evidence="10 14">A4</strain>
        <strain evidence="8 15">BC-1</strain>
        <strain evidence="9 19">BC-23</strain>
        <strain evidence="7 13">NOV-27</strain>
        <strain evidence="6 16">NOV-5</strain>
        <strain evidence="5 17">NOV-71</strain>
        <strain evidence="11 20">NOV-77</strain>
        <strain evidence="2 12">NOV-9</strain>
        <strain evidence="4 21">ONT-3</strain>
        <strain evidence="3 18">SCRP245</strain>
    </source>
</reference>
<gene>
    <name evidence="10" type="ORF">PF001_g16621</name>
    <name evidence="8" type="ORF">PF002_g18590</name>
    <name evidence="9" type="ORF">PF004_g15178</name>
    <name evidence="7" type="ORF">PF005_g17236</name>
    <name evidence="6" type="ORF">PF006_g16421</name>
    <name evidence="5" type="ORF">PF007_g17383</name>
    <name evidence="11" type="ORF">PF008_g16400</name>
    <name evidence="2" type="ORF">PF009_g18547</name>
    <name evidence="4" type="ORF">PF010_g16734</name>
    <name evidence="3" type="ORF">PF011_g16496</name>
</gene>
<evidence type="ECO:0000313" key="15">
    <source>
        <dbReference type="Proteomes" id="UP000440367"/>
    </source>
</evidence>
<dbReference type="EMBL" id="QXFY01001125">
    <property type="protein sequence ID" value="KAE9327436.1"/>
    <property type="molecule type" value="Genomic_DNA"/>
</dbReference>
<evidence type="ECO:0000313" key="12">
    <source>
        <dbReference type="Proteomes" id="UP000429523"/>
    </source>
</evidence>
<keyword evidence="13" id="KW-1185">Reference proteome</keyword>
<dbReference type="AlphaFoldDB" id="A0A6A3EMN9"/>
<evidence type="ECO:0000313" key="18">
    <source>
        <dbReference type="Proteomes" id="UP000460718"/>
    </source>
</evidence>
<keyword evidence="1" id="KW-0732">Signal</keyword>
<evidence type="ECO:0000313" key="7">
    <source>
        <dbReference type="EMBL" id="KAE9195554.1"/>
    </source>
</evidence>
<dbReference type="Proteomes" id="UP000440732">
    <property type="component" value="Unassembled WGS sequence"/>
</dbReference>
<comment type="caution">
    <text evidence="2">The sequence shown here is derived from an EMBL/GenBank/DDBJ whole genome shotgun (WGS) entry which is preliminary data.</text>
</comment>
<evidence type="ECO:0000256" key="1">
    <source>
        <dbReference type="SAM" id="SignalP"/>
    </source>
</evidence>
<dbReference type="EMBL" id="QXGD01001231">
    <property type="protein sequence ID" value="KAE9211225.1"/>
    <property type="molecule type" value="Genomic_DNA"/>
</dbReference>
<dbReference type="EMBL" id="QXFX01001164">
    <property type="protein sequence ID" value="KAE9095352.1"/>
    <property type="molecule type" value="Genomic_DNA"/>
</dbReference>
<dbReference type="EMBL" id="QXGE01001152">
    <property type="protein sequence ID" value="KAE9296943.1"/>
    <property type="molecule type" value="Genomic_DNA"/>
</dbReference>
<dbReference type="Proteomes" id="UP000476176">
    <property type="component" value="Unassembled WGS sequence"/>
</dbReference>
<evidence type="ECO:0000313" key="20">
    <source>
        <dbReference type="Proteomes" id="UP000486351"/>
    </source>
</evidence>
<evidence type="ECO:0000313" key="13">
    <source>
        <dbReference type="Proteomes" id="UP000433483"/>
    </source>
</evidence>
<dbReference type="EMBL" id="QXGF01001247">
    <property type="protein sequence ID" value="KAE8931388.1"/>
    <property type="molecule type" value="Genomic_DNA"/>
</dbReference>
<dbReference type="Proteomes" id="UP000460718">
    <property type="component" value="Unassembled WGS sequence"/>
</dbReference>
<dbReference type="Proteomes" id="UP000440367">
    <property type="component" value="Unassembled WGS sequence"/>
</dbReference>
<organism evidence="2 12">
    <name type="scientific">Phytophthora fragariae</name>
    <dbReference type="NCBI Taxonomy" id="53985"/>
    <lineage>
        <taxon>Eukaryota</taxon>
        <taxon>Sar</taxon>
        <taxon>Stramenopiles</taxon>
        <taxon>Oomycota</taxon>
        <taxon>Peronosporomycetes</taxon>
        <taxon>Peronosporales</taxon>
        <taxon>Peronosporaceae</taxon>
        <taxon>Phytophthora</taxon>
    </lineage>
</organism>
<proteinExistence type="predicted"/>
<accession>A0A6A3EMN9</accession>
<feature type="signal peptide" evidence="1">
    <location>
        <begin position="1"/>
        <end position="16"/>
    </location>
</feature>
<evidence type="ECO:0000313" key="16">
    <source>
        <dbReference type="Proteomes" id="UP000440732"/>
    </source>
</evidence>
<dbReference type="Proteomes" id="UP000488956">
    <property type="component" value="Unassembled WGS sequence"/>
</dbReference>
<dbReference type="EMBL" id="QXFW01001183">
    <property type="protein sequence ID" value="KAE8995047.1"/>
    <property type="molecule type" value="Genomic_DNA"/>
</dbReference>
<dbReference type="EMBL" id="QXGC01001004">
    <property type="protein sequence ID" value="KAE9213948.1"/>
    <property type="molecule type" value="Genomic_DNA"/>
</dbReference>
<dbReference type="OrthoDB" id="10272647at2759"/>
<feature type="chain" id="PRO_5036163694" evidence="1">
    <location>
        <begin position="17"/>
        <end position="51"/>
    </location>
</feature>
<evidence type="ECO:0000313" key="19">
    <source>
        <dbReference type="Proteomes" id="UP000476176"/>
    </source>
</evidence>
<dbReference type="EMBL" id="QXGA01001139">
    <property type="protein sequence ID" value="KAE9127856.1"/>
    <property type="molecule type" value="Genomic_DNA"/>
</dbReference>
<evidence type="ECO:0000313" key="14">
    <source>
        <dbReference type="Proteomes" id="UP000437068"/>
    </source>
</evidence>
<evidence type="ECO:0000313" key="17">
    <source>
        <dbReference type="Proteomes" id="UP000441208"/>
    </source>
</evidence>
<evidence type="ECO:0000313" key="9">
    <source>
        <dbReference type="EMBL" id="KAE9213948.1"/>
    </source>
</evidence>
<evidence type="ECO:0000313" key="4">
    <source>
        <dbReference type="EMBL" id="KAE9095352.1"/>
    </source>
</evidence>
<evidence type="ECO:0000313" key="6">
    <source>
        <dbReference type="EMBL" id="KAE9127856.1"/>
    </source>
</evidence>
<name>A0A6A3EMN9_9STRA</name>
<dbReference type="Proteomes" id="UP000437068">
    <property type="component" value="Unassembled WGS sequence"/>
</dbReference>
<dbReference type="Proteomes" id="UP000433483">
    <property type="component" value="Unassembled WGS sequence"/>
</dbReference>
<sequence length="51" mass="5663">MLIMTMILCGFLYIRASNYPELATIPSTQQTPQNKTIFAAFLGCCNSETSQ</sequence>
<dbReference type="EMBL" id="QXFZ01001174">
    <property type="protein sequence ID" value="KAE9095430.1"/>
    <property type="molecule type" value="Genomic_DNA"/>
</dbReference>
<evidence type="ECO:0000313" key="11">
    <source>
        <dbReference type="EMBL" id="KAE9327436.1"/>
    </source>
</evidence>
<dbReference type="EMBL" id="QXGB01001177">
    <property type="protein sequence ID" value="KAE9195554.1"/>
    <property type="molecule type" value="Genomic_DNA"/>
</dbReference>